<keyword evidence="2" id="KW-0964">Secreted</keyword>
<sequence length="142" mass="15459">MKWTSLACVFVLVSIAAACKCRHLTPKETFCNAHFVGLFEVIDVQGGKDNLIYVVHVIQVFKGKITGDSATKIYTASHSAACGVTSLQKWHQYLIAGSLSKPAPQIMHMNSCGQFRPSEWNAVSPEIKNALANGTYQPCAQS</sequence>
<dbReference type="InterPro" id="IPR001134">
    <property type="entry name" value="Netrin_domain"/>
</dbReference>
<dbReference type="Pfam" id="PF00965">
    <property type="entry name" value="TIMP"/>
    <property type="match status" value="1"/>
</dbReference>
<dbReference type="SUPFAM" id="SSF50242">
    <property type="entry name" value="TIMP-like"/>
    <property type="match status" value="1"/>
</dbReference>
<comment type="subcellular location">
    <subcellularLocation>
        <location evidence="1">Secreted</location>
    </subcellularLocation>
</comment>
<dbReference type="AlphaFoldDB" id="A0A4U5N2V8"/>
<organism evidence="8 9">
    <name type="scientific">Steinernema carpocapsae</name>
    <name type="common">Entomopathogenic nematode</name>
    <dbReference type="NCBI Taxonomy" id="34508"/>
    <lineage>
        <taxon>Eukaryota</taxon>
        <taxon>Metazoa</taxon>
        <taxon>Ecdysozoa</taxon>
        <taxon>Nematoda</taxon>
        <taxon>Chromadorea</taxon>
        <taxon>Rhabditida</taxon>
        <taxon>Tylenchina</taxon>
        <taxon>Panagrolaimomorpha</taxon>
        <taxon>Strongyloidoidea</taxon>
        <taxon>Steinernematidae</taxon>
        <taxon>Steinernema</taxon>
    </lineage>
</organism>
<evidence type="ECO:0000256" key="1">
    <source>
        <dbReference type="ARBA" id="ARBA00004613"/>
    </source>
</evidence>
<reference evidence="8 9" key="1">
    <citation type="journal article" date="2015" name="Genome Biol.">
        <title>Comparative genomics of Steinernema reveals deeply conserved gene regulatory networks.</title>
        <authorList>
            <person name="Dillman A.R."/>
            <person name="Macchietto M."/>
            <person name="Porter C.F."/>
            <person name="Rogers A."/>
            <person name="Williams B."/>
            <person name="Antoshechkin I."/>
            <person name="Lee M.M."/>
            <person name="Goodwin Z."/>
            <person name="Lu X."/>
            <person name="Lewis E.E."/>
            <person name="Goodrich-Blair H."/>
            <person name="Stock S.P."/>
            <person name="Adams B.J."/>
            <person name="Sternberg P.W."/>
            <person name="Mortazavi A."/>
        </authorList>
    </citation>
    <scope>NUCLEOTIDE SEQUENCE [LARGE SCALE GENOMIC DNA]</scope>
    <source>
        <strain evidence="8 9">ALL</strain>
    </source>
</reference>
<evidence type="ECO:0000313" key="8">
    <source>
        <dbReference type="EMBL" id="TKR76610.1"/>
    </source>
</evidence>
<dbReference type="Proteomes" id="UP000298663">
    <property type="component" value="Unassembled WGS sequence"/>
</dbReference>
<dbReference type="GO" id="GO:0002020">
    <property type="term" value="F:protease binding"/>
    <property type="evidence" value="ECO:0007669"/>
    <property type="project" value="TreeGrafter"/>
</dbReference>
<dbReference type="PROSITE" id="PS51257">
    <property type="entry name" value="PROKAR_LIPOPROTEIN"/>
    <property type="match status" value="1"/>
</dbReference>
<dbReference type="OrthoDB" id="6041373at2759"/>
<dbReference type="InterPro" id="IPR008993">
    <property type="entry name" value="TIMP-like_OB-fold"/>
</dbReference>
<dbReference type="GO" id="GO:0051045">
    <property type="term" value="P:negative regulation of membrane protein ectodomain proteolysis"/>
    <property type="evidence" value="ECO:0007669"/>
    <property type="project" value="TreeGrafter"/>
</dbReference>
<accession>A0A4U5N2V8</accession>
<feature type="chain" id="PRO_5020788387" description="NTR domain-containing protein" evidence="6">
    <location>
        <begin position="19"/>
        <end position="142"/>
    </location>
</feature>
<protein>
    <recommendedName>
        <fullName evidence="7">NTR domain-containing protein</fullName>
    </recommendedName>
</protein>
<dbReference type="STRING" id="34508.A0A4U5N2V8"/>
<gene>
    <name evidence="8" type="ORF">L596_017724</name>
</gene>
<dbReference type="GO" id="GO:0031012">
    <property type="term" value="C:extracellular matrix"/>
    <property type="evidence" value="ECO:0007669"/>
    <property type="project" value="TreeGrafter"/>
</dbReference>
<dbReference type="GO" id="GO:0005615">
    <property type="term" value="C:extracellular space"/>
    <property type="evidence" value="ECO:0007669"/>
    <property type="project" value="TreeGrafter"/>
</dbReference>
<dbReference type="Gene3D" id="2.40.50.120">
    <property type="match status" value="1"/>
</dbReference>
<proteinExistence type="predicted"/>
<evidence type="ECO:0000313" key="9">
    <source>
        <dbReference type="Proteomes" id="UP000298663"/>
    </source>
</evidence>
<feature type="disulfide bond" evidence="5">
    <location>
        <begin position="19"/>
        <end position="82"/>
    </location>
</feature>
<evidence type="ECO:0000256" key="2">
    <source>
        <dbReference type="ARBA" id="ARBA00022525"/>
    </source>
</evidence>
<feature type="signal peptide" evidence="6">
    <location>
        <begin position="1"/>
        <end position="18"/>
    </location>
</feature>
<dbReference type="GO" id="GO:0008191">
    <property type="term" value="F:metalloendopeptidase inhibitor activity"/>
    <property type="evidence" value="ECO:0007669"/>
    <property type="project" value="InterPro"/>
</dbReference>
<evidence type="ECO:0000256" key="3">
    <source>
        <dbReference type="ARBA" id="ARBA00023157"/>
    </source>
</evidence>
<dbReference type="InterPro" id="IPR001820">
    <property type="entry name" value="TIMP"/>
</dbReference>
<name>A0A4U5N2V8_STECR</name>
<keyword evidence="4" id="KW-0479">Metal-binding</keyword>
<keyword evidence="4" id="KW-0862">Zinc</keyword>
<reference evidence="8 9" key="2">
    <citation type="journal article" date="2019" name="G3 (Bethesda)">
        <title>Hybrid Assembly of the Genome of the Entomopathogenic Nematode Steinernema carpocapsae Identifies the X-Chromosome.</title>
        <authorList>
            <person name="Serra L."/>
            <person name="Macchietto M."/>
            <person name="Macias-Munoz A."/>
            <person name="McGill C.J."/>
            <person name="Rodriguez I.M."/>
            <person name="Rodriguez B."/>
            <person name="Murad R."/>
            <person name="Mortazavi A."/>
        </authorList>
    </citation>
    <scope>NUCLEOTIDE SEQUENCE [LARGE SCALE GENOMIC DNA]</scope>
    <source>
        <strain evidence="8 9">ALL</strain>
    </source>
</reference>
<comment type="caution">
    <text evidence="8">The sequence shown here is derived from an EMBL/GenBank/DDBJ whole genome shotgun (WGS) entry which is preliminary data.</text>
</comment>
<dbReference type="PANTHER" id="PTHR11844">
    <property type="entry name" value="METALLOPROTEASE INHIBITOR"/>
    <property type="match status" value="1"/>
</dbReference>
<evidence type="ECO:0000256" key="5">
    <source>
        <dbReference type="PIRSR" id="PIRSR601820-3"/>
    </source>
</evidence>
<dbReference type="EMBL" id="AZBU02000005">
    <property type="protein sequence ID" value="TKR76610.1"/>
    <property type="molecule type" value="Genomic_DNA"/>
</dbReference>
<keyword evidence="3 5" id="KW-1015">Disulfide bond</keyword>
<keyword evidence="6" id="KW-0732">Signal</keyword>
<dbReference type="PANTHER" id="PTHR11844:SF33">
    <property type="entry name" value="TISSUE INHIBITOR OF METALLOPROTEINASE"/>
    <property type="match status" value="1"/>
</dbReference>
<evidence type="ECO:0000256" key="6">
    <source>
        <dbReference type="SAM" id="SignalP"/>
    </source>
</evidence>
<evidence type="ECO:0000259" key="7">
    <source>
        <dbReference type="PROSITE" id="PS50189"/>
    </source>
</evidence>
<dbReference type="PROSITE" id="PS50189">
    <property type="entry name" value="NTR"/>
    <property type="match status" value="1"/>
</dbReference>
<dbReference type="GO" id="GO:0046872">
    <property type="term" value="F:metal ion binding"/>
    <property type="evidence" value="ECO:0007669"/>
    <property type="project" value="UniProtKB-KW"/>
</dbReference>
<feature type="domain" description="NTR" evidence="7">
    <location>
        <begin position="19"/>
        <end position="139"/>
    </location>
</feature>
<keyword evidence="9" id="KW-1185">Reference proteome</keyword>
<evidence type="ECO:0000256" key="4">
    <source>
        <dbReference type="PIRSR" id="PIRSR601820-1"/>
    </source>
</evidence>
<feature type="disulfide bond" evidence="5">
    <location>
        <begin position="21"/>
        <end position="112"/>
    </location>
</feature>
<feature type="binding site" evidence="4">
    <location>
        <position position="19"/>
    </location>
    <ligand>
        <name>Zn(2+)</name>
        <dbReference type="ChEBI" id="CHEBI:29105"/>
        <note>ligand shared with metalloproteinase partner</note>
    </ligand>
</feature>